<dbReference type="InterPro" id="IPR012347">
    <property type="entry name" value="Ferritin-like"/>
</dbReference>
<dbReference type="KEGG" id="tee:Tel_07700"/>
<accession>A0A0S2TD19</accession>
<dbReference type="AlphaFoldDB" id="A0A0S2TD19"/>
<name>A0A0S2TD19_9GAMM</name>
<gene>
    <name evidence="1" type="ORF">Tel_07700</name>
</gene>
<dbReference type="STRING" id="1748243.Tel_07700"/>
<dbReference type="Gene3D" id="1.20.1260.10">
    <property type="match status" value="1"/>
</dbReference>
<evidence type="ECO:0000313" key="1">
    <source>
        <dbReference type="EMBL" id="ALP53047.1"/>
    </source>
</evidence>
<dbReference type="EMBL" id="CP013099">
    <property type="protein sequence ID" value="ALP53047.1"/>
    <property type="molecule type" value="Genomic_DNA"/>
</dbReference>
<reference evidence="1" key="1">
    <citation type="submission" date="2015-10" db="EMBL/GenBank/DDBJ databases">
        <title>Description of Candidatus Tenderia electrophaga gen. nov, sp. nov., an Uncultivated Electroautotroph from a Biocathode Enrichment.</title>
        <authorList>
            <person name="Eddie B.J."/>
            <person name="Malanoski A.P."/>
            <person name="Wang Z."/>
            <person name="Hall R.J."/>
            <person name="Oh S.D."/>
            <person name="Heiner C."/>
            <person name="Lin B."/>
            <person name="Strycharz-Glaven S.M."/>
        </authorList>
    </citation>
    <scope>NUCLEOTIDE SEQUENCE [LARGE SCALE GENOMIC DNA]</scope>
    <source>
        <strain evidence="1">NRL1</strain>
    </source>
</reference>
<dbReference type="Proteomes" id="UP000055136">
    <property type="component" value="Chromosome"/>
</dbReference>
<evidence type="ECO:0000313" key="2">
    <source>
        <dbReference type="Proteomes" id="UP000055136"/>
    </source>
</evidence>
<proteinExistence type="predicted"/>
<sequence length="77" mass="8867">MSRAAPLPTVLAWIHLSPVLHDQLTAINQYFLHAGMFKKRGLKRLNKADYRTPSLSVRMWNSMIDTLGREHSLQSHI</sequence>
<organism evidence="1 2">
    <name type="scientific">Candidatus Tenderia electrophaga</name>
    <dbReference type="NCBI Taxonomy" id="1748243"/>
    <lineage>
        <taxon>Bacteria</taxon>
        <taxon>Pseudomonadati</taxon>
        <taxon>Pseudomonadota</taxon>
        <taxon>Gammaproteobacteria</taxon>
        <taxon>Candidatus Tenderiales</taxon>
        <taxon>Candidatus Tenderiaceae</taxon>
        <taxon>Candidatus Tenderia</taxon>
    </lineage>
</organism>
<keyword evidence="2" id="KW-1185">Reference proteome</keyword>
<protein>
    <submittedName>
        <fullName evidence="1">Uncharacterized protein</fullName>
    </submittedName>
</protein>